<keyword evidence="10" id="KW-0648">Protein biosynthesis</keyword>
<evidence type="ECO:0000256" key="6">
    <source>
        <dbReference type="ARBA" id="ARBA00022741"/>
    </source>
</evidence>
<name>A0A077WQY2_9FUNG</name>
<dbReference type="Pfam" id="PF01411">
    <property type="entry name" value="tRNA-synt_2c"/>
    <property type="match status" value="1"/>
</dbReference>
<protein>
    <recommendedName>
        <fullName evidence="2">alanine--tRNA ligase</fullName>
        <ecNumber evidence="2">6.1.1.7</ecNumber>
    </recommendedName>
</protein>
<dbReference type="GO" id="GO:0000049">
    <property type="term" value="F:tRNA binding"/>
    <property type="evidence" value="ECO:0007669"/>
    <property type="project" value="UniProtKB-KW"/>
</dbReference>
<dbReference type="PANTHER" id="PTHR11777">
    <property type="entry name" value="ALANYL-TRNA SYNTHETASE"/>
    <property type="match status" value="1"/>
</dbReference>
<dbReference type="PROSITE" id="PS50860">
    <property type="entry name" value="AA_TRNA_LIGASE_II_ALA"/>
    <property type="match status" value="1"/>
</dbReference>
<evidence type="ECO:0000256" key="8">
    <source>
        <dbReference type="ARBA" id="ARBA00022840"/>
    </source>
</evidence>
<sequence>MSQQQQLEWPVNRVRSAFIDYFVKENQHTFVPSSSTIPHDDPTLLFANAGMNQYKSVFLGTVDPNSPLAGLKSATNSQKCIRAGGKHNDLDDVGKDTYHHTFFEMLGNWSFGDYFKTGAAKMCWTFLTQVLNLPTDRLYVTYFGGDEKMGLEADLEAKQIWMDIGVAEDHLLPGDVKDNFWGKY</sequence>
<evidence type="ECO:0000259" key="13">
    <source>
        <dbReference type="PROSITE" id="PS50860"/>
    </source>
</evidence>
<keyword evidence="4" id="KW-0436">Ligase</keyword>
<dbReference type="GO" id="GO:0005524">
    <property type="term" value="F:ATP binding"/>
    <property type="evidence" value="ECO:0007669"/>
    <property type="project" value="UniProtKB-KW"/>
</dbReference>
<dbReference type="InterPro" id="IPR018165">
    <property type="entry name" value="Ala-tRNA-synth_IIc_core"/>
</dbReference>
<dbReference type="FunFam" id="3.30.930.10:FF:000011">
    <property type="entry name" value="Alanine--tRNA ligase, cytoplasmic"/>
    <property type="match status" value="1"/>
</dbReference>
<evidence type="ECO:0000256" key="11">
    <source>
        <dbReference type="ARBA" id="ARBA00023146"/>
    </source>
</evidence>
<evidence type="ECO:0000313" key="14">
    <source>
        <dbReference type="EMBL" id="CDS09810.1"/>
    </source>
</evidence>
<evidence type="ECO:0000256" key="1">
    <source>
        <dbReference type="ARBA" id="ARBA00008226"/>
    </source>
</evidence>
<evidence type="ECO:0000256" key="7">
    <source>
        <dbReference type="ARBA" id="ARBA00022833"/>
    </source>
</evidence>
<dbReference type="GO" id="GO:0002161">
    <property type="term" value="F:aminoacyl-tRNA deacylase activity"/>
    <property type="evidence" value="ECO:0007669"/>
    <property type="project" value="TreeGrafter"/>
</dbReference>
<evidence type="ECO:0000256" key="10">
    <source>
        <dbReference type="ARBA" id="ARBA00022917"/>
    </source>
</evidence>
<evidence type="ECO:0000256" key="5">
    <source>
        <dbReference type="ARBA" id="ARBA00022723"/>
    </source>
</evidence>
<dbReference type="InterPro" id="IPR018164">
    <property type="entry name" value="Ala-tRNA-synth_IIc_N"/>
</dbReference>
<organism evidence="14">
    <name type="scientific">Lichtheimia ramosa</name>
    <dbReference type="NCBI Taxonomy" id="688394"/>
    <lineage>
        <taxon>Eukaryota</taxon>
        <taxon>Fungi</taxon>
        <taxon>Fungi incertae sedis</taxon>
        <taxon>Mucoromycota</taxon>
        <taxon>Mucoromycotina</taxon>
        <taxon>Mucoromycetes</taxon>
        <taxon>Mucorales</taxon>
        <taxon>Lichtheimiaceae</taxon>
        <taxon>Lichtheimia</taxon>
    </lineage>
</organism>
<comment type="catalytic activity">
    <reaction evidence="12">
        <text>tRNA(Ala) + L-alanine + ATP = L-alanyl-tRNA(Ala) + AMP + diphosphate</text>
        <dbReference type="Rhea" id="RHEA:12540"/>
        <dbReference type="Rhea" id="RHEA-COMP:9657"/>
        <dbReference type="Rhea" id="RHEA-COMP:9923"/>
        <dbReference type="ChEBI" id="CHEBI:30616"/>
        <dbReference type="ChEBI" id="CHEBI:33019"/>
        <dbReference type="ChEBI" id="CHEBI:57972"/>
        <dbReference type="ChEBI" id="CHEBI:78442"/>
        <dbReference type="ChEBI" id="CHEBI:78497"/>
        <dbReference type="ChEBI" id="CHEBI:456215"/>
        <dbReference type="EC" id="6.1.1.7"/>
    </reaction>
</comment>
<dbReference type="GO" id="GO:0046872">
    <property type="term" value="F:metal ion binding"/>
    <property type="evidence" value="ECO:0007669"/>
    <property type="project" value="UniProtKB-KW"/>
</dbReference>
<evidence type="ECO:0000256" key="2">
    <source>
        <dbReference type="ARBA" id="ARBA00013168"/>
    </source>
</evidence>
<dbReference type="EC" id="6.1.1.7" evidence="2"/>
<keyword evidence="3" id="KW-0820">tRNA-binding</keyword>
<keyword evidence="6" id="KW-0547">Nucleotide-binding</keyword>
<proteinExistence type="inferred from homology"/>
<evidence type="ECO:0000256" key="9">
    <source>
        <dbReference type="ARBA" id="ARBA00022884"/>
    </source>
</evidence>
<dbReference type="InterPro" id="IPR050058">
    <property type="entry name" value="Ala-tRNA_ligase"/>
</dbReference>
<dbReference type="GO" id="GO:0006419">
    <property type="term" value="P:alanyl-tRNA aminoacylation"/>
    <property type="evidence" value="ECO:0007669"/>
    <property type="project" value="InterPro"/>
</dbReference>
<gene>
    <name evidence="14" type="ORF">LRAMOSA02487</name>
</gene>
<comment type="similarity">
    <text evidence="1">Belongs to the class-II aminoacyl-tRNA synthetase family.</text>
</comment>
<dbReference type="PANTHER" id="PTHR11777:SF9">
    <property type="entry name" value="ALANINE--TRNA LIGASE, CYTOPLASMIC"/>
    <property type="match status" value="1"/>
</dbReference>
<keyword evidence="5" id="KW-0479">Metal-binding</keyword>
<dbReference type="CDD" id="cd00673">
    <property type="entry name" value="AlaRS_core"/>
    <property type="match status" value="1"/>
</dbReference>
<keyword evidence="8" id="KW-0067">ATP-binding</keyword>
<dbReference type="GO" id="GO:0005739">
    <property type="term" value="C:mitochondrion"/>
    <property type="evidence" value="ECO:0007669"/>
    <property type="project" value="TreeGrafter"/>
</dbReference>
<dbReference type="Gene3D" id="3.30.930.10">
    <property type="entry name" value="Bira Bifunctional Protein, Domain 2"/>
    <property type="match status" value="1"/>
</dbReference>
<feature type="domain" description="Alanyl-transfer RNA synthetases family profile" evidence="13">
    <location>
        <begin position="9"/>
        <end position="184"/>
    </location>
</feature>
<dbReference type="AlphaFoldDB" id="A0A077WQY2"/>
<dbReference type="OrthoDB" id="2423964at2759"/>
<keyword evidence="7" id="KW-0862">Zinc</keyword>
<dbReference type="EMBL" id="LK023335">
    <property type="protein sequence ID" value="CDS09810.1"/>
    <property type="molecule type" value="Genomic_DNA"/>
</dbReference>
<evidence type="ECO:0000256" key="3">
    <source>
        <dbReference type="ARBA" id="ARBA00022555"/>
    </source>
</evidence>
<keyword evidence="9" id="KW-0694">RNA-binding</keyword>
<dbReference type="GO" id="GO:0004813">
    <property type="term" value="F:alanine-tRNA ligase activity"/>
    <property type="evidence" value="ECO:0007669"/>
    <property type="project" value="UniProtKB-EC"/>
</dbReference>
<dbReference type="SUPFAM" id="SSF55681">
    <property type="entry name" value="Class II aaRS and biotin synthetases"/>
    <property type="match status" value="1"/>
</dbReference>
<dbReference type="InterPro" id="IPR045864">
    <property type="entry name" value="aa-tRNA-synth_II/BPL/LPL"/>
</dbReference>
<keyword evidence="11" id="KW-0030">Aminoacyl-tRNA synthetase</keyword>
<accession>A0A077WQY2</accession>
<reference evidence="14" key="1">
    <citation type="journal article" date="2014" name="Genome Announc.">
        <title>De novo whole-genome sequence and genome annotation of Lichtheimia ramosa.</title>
        <authorList>
            <person name="Linde J."/>
            <person name="Schwartze V."/>
            <person name="Binder U."/>
            <person name="Lass-Florl C."/>
            <person name="Voigt K."/>
            <person name="Horn F."/>
        </authorList>
    </citation>
    <scope>NUCLEOTIDE SEQUENCE</scope>
    <source>
        <strain evidence="14">JMRC FSU:6197</strain>
    </source>
</reference>
<evidence type="ECO:0000256" key="4">
    <source>
        <dbReference type="ARBA" id="ARBA00022598"/>
    </source>
</evidence>
<evidence type="ECO:0000256" key="12">
    <source>
        <dbReference type="ARBA" id="ARBA00048300"/>
    </source>
</evidence>